<protein>
    <recommendedName>
        <fullName evidence="5">J domain-containing protein</fullName>
    </recommendedName>
</protein>
<name>V5BW05_TRYCR</name>
<dbReference type="VEuPathDB" id="TriTrypDB:TCDM_00898"/>
<feature type="transmembrane region" description="Helical" evidence="2">
    <location>
        <begin position="348"/>
        <end position="368"/>
    </location>
</feature>
<feature type="compositionally biased region" description="Polar residues" evidence="1">
    <location>
        <begin position="269"/>
        <end position="287"/>
    </location>
</feature>
<dbReference type="OrthoDB" id="270360at2759"/>
<gene>
    <name evidence="3" type="ORF">TCDM_00898</name>
</gene>
<evidence type="ECO:0000256" key="1">
    <source>
        <dbReference type="SAM" id="MobiDB-lite"/>
    </source>
</evidence>
<comment type="caution">
    <text evidence="3">The sequence shown here is derived from an EMBL/GenBank/DDBJ whole genome shotgun (WGS) entry which is preliminary data.</text>
</comment>
<reference evidence="3 4" key="1">
    <citation type="journal article" date="2014" name="Genome Announc.">
        <title>Trypanosoma cruzi Clone Dm28c Draft Genome Sequence.</title>
        <authorList>
            <person name="Grisard E.C."/>
            <person name="Teixeira S.M."/>
            <person name="de Almeida L.G."/>
            <person name="Stoco P.H."/>
            <person name="Gerber A.L."/>
            <person name="Talavera-Lopez C."/>
            <person name="Lima O.C."/>
            <person name="Andersson B."/>
            <person name="de Vasconcelos A.T."/>
        </authorList>
    </citation>
    <scope>NUCLEOTIDE SEQUENCE [LARGE SCALE GENOMIC DNA]</scope>
    <source>
        <strain evidence="3 4">Dm28c</strain>
    </source>
</reference>
<keyword evidence="2" id="KW-0472">Membrane</keyword>
<proteinExistence type="predicted"/>
<evidence type="ECO:0000313" key="3">
    <source>
        <dbReference type="EMBL" id="ESS70422.1"/>
    </source>
</evidence>
<accession>V5BW05</accession>
<sequence>MFFFLVWNVENNKKGKGGNYIPFIAMLRLGSYLLCAKSIQRMAGAAELSKDYKKIEDEEKYLAEAEAKRKEYENYPLRYRLLECKPGLPLALTKLKYLLACRRTHPEAGGNAEDFLRVSLAYQDIMKDYGVETVENKIVNLGNFQVDDHEARNYLEARAQIKSFIPISTLMDHIRKIEEVKARLGDDLAEKIAANDDEAMLLLEDIEEIMEEDGLRTVRLGLLEDGSVRVENKMLLTDGTEKPLYLEKISKNQEEQIKKREAADDGTLKSVSDEPTGQQESNLNLGQDTDGGEKAIWTADVSAEDIEVLTAKDKVQDRSDVAGLASRTATEVMKNTEIVKQVRLESSILFVFSLCIFLVVYVYIEGLMRAKMQSKKRPETMEHVTTDTMLPWWGNDAEYESQVKRIFVEEWRRARASSRRVQTFQDGVARESLDEETKKEMDLKIFTVTAERLREMRERADKHTGRQ</sequence>
<evidence type="ECO:0000256" key="2">
    <source>
        <dbReference type="SAM" id="Phobius"/>
    </source>
</evidence>
<evidence type="ECO:0008006" key="5">
    <source>
        <dbReference type="Google" id="ProtNLM"/>
    </source>
</evidence>
<organism evidence="3 4">
    <name type="scientific">Trypanosoma cruzi Dm28c</name>
    <dbReference type="NCBI Taxonomy" id="1416333"/>
    <lineage>
        <taxon>Eukaryota</taxon>
        <taxon>Discoba</taxon>
        <taxon>Euglenozoa</taxon>
        <taxon>Kinetoplastea</taxon>
        <taxon>Metakinetoplastina</taxon>
        <taxon>Trypanosomatida</taxon>
        <taxon>Trypanosomatidae</taxon>
        <taxon>Trypanosoma</taxon>
        <taxon>Schizotrypanum</taxon>
    </lineage>
</organism>
<feature type="region of interest" description="Disordered" evidence="1">
    <location>
        <begin position="260"/>
        <end position="291"/>
    </location>
</feature>
<dbReference type="Proteomes" id="UP000017861">
    <property type="component" value="Unassembled WGS sequence"/>
</dbReference>
<dbReference type="AlphaFoldDB" id="V5BW05"/>
<dbReference type="EMBL" id="AYLP01000005">
    <property type="protein sequence ID" value="ESS70422.1"/>
    <property type="molecule type" value="Genomic_DNA"/>
</dbReference>
<evidence type="ECO:0000313" key="4">
    <source>
        <dbReference type="Proteomes" id="UP000017861"/>
    </source>
</evidence>
<keyword evidence="2" id="KW-1133">Transmembrane helix</keyword>
<keyword evidence="2" id="KW-0812">Transmembrane</keyword>